<dbReference type="VEuPathDB" id="AmoebaDB:EDI_247960"/>
<keyword evidence="2" id="KW-1185">Reference proteome</keyword>
<organism evidence="2">
    <name type="scientific">Entamoeba dispar (strain ATCC PRA-260 / SAW760)</name>
    <dbReference type="NCBI Taxonomy" id="370354"/>
    <lineage>
        <taxon>Eukaryota</taxon>
        <taxon>Amoebozoa</taxon>
        <taxon>Evosea</taxon>
        <taxon>Archamoebae</taxon>
        <taxon>Mastigamoebida</taxon>
        <taxon>Entamoebidae</taxon>
        <taxon>Entamoeba</taxon>
    </lineage>
</organism>
<reference evidence="2" key="1">
    <citation type="submission" date="2007-12" db="EMBL/GenBank/DDBJ databases">
        <title>Annotation of Entamoeba dispar SAW760.</title>
        <authorList>
            <person name="Lorenzi H."/>
            <person name="Inman J."/>
            <person name="Schobel S."/>
            <person name="Amedeo P."/>
            <person name="Caler E."/>
        </authorList>
    </citation>
    <scope>NUCLEOTIDE SEQUENCE [LARGE SCALE GENOMIC DNA]</scope>
    <source>
        <strain evidence="2">ATCC PRA-260 / SAW760</strain>
    </source>
</reference>
<dbReference type="EMBL" id="DS550974">
    <property type="protein sequence ID" value="EDR21700.1"/>
    <property type="molecule type" value="Genomic_DNA"/>
</dbReference>
<dbReference type="KEGG" id="edi:EDI_247960"/>
<dbReference type="RefSeq" id="XP_001741855.1">
    <property type="nucleotide sequence ID" value="XM_001741803.1"/>
</dbReference>
<evidence type="ECO:0000313" key="2">
    <source>
        <dbReference type="Proteomes" id="UP000008076"/>
    </source>
</evidence>
<dbReference type="GeneID" id="5914369"/>
<dbReference type="OMA" id="CISAIVD"/>
<gene>
    <name evidence="1" type="ORF">EDI_247960</name>
</gene>
<dbReference type="AlphaFoldDB" id="B0EUX6"/>
<dbReference type="Proteomes" id="UP000008076">
    <property type="component" value="Unassembled WGS sequence"/>
</dbReference>
<name>B0EUX6_ENTDS</name>
<sequence length="552" mass="67240">MIPRNKNITLLTFFDLIHFPLKKPNWIGCNNQLRPSFTYQQDHPPFKEIPYYLLHPFRSLFIKENSSSNCSNKVKVTNSIMKQLEMKEIKQNEDYEDWVILWDINKEEQHKFKQEDKNYQIKYWNDFINRVEWEKGIIWDSDTNQMNLTYLLEMVNNWDFHETNNEQQNEIIPYQNYHKQLILEEDNYLIEYTIDDPPLPLYCNSWMEEDDLLGLCLCTDETKTILQKQLISQTDFLLTKKDGHWKIEEFNHLYSAGQVFLKKSIDIPPVYSGEYSYYMNQSDSIQKRILSTCNKRYGGMDAKRICEELLKTKEKWRNESQIMEEDLLDLPWNRCWIDGNLVEGKKRKEVQIVELECGKLGYKVNWNHHKRKKEQWTKLKEIRKELKLLDAPSWALQLKHDDSLNCLKRIKKRKMWNEQRQVQLTEEEKQEIHRILYKQRRIEWCYKSIWNNDEDKKRNKEIKFHKEQPKKRKKSVKECVRFILQQSEDIQQKKELERLLKKVKRKTIKGFSKDIEEVIVKGNRSEWINKVKKLIQLYTEEIFLSINKRNFK</sequence>
<proteinExistence type="predicted"/>
<protein>
    <submittedName>
        <fullName evidence="1">Uncharacterized protein</fullName>
    </submittedName>
</protein>
<accession>B0EUX6</accession>
<evidence type="ECO:0000313" key="1">
    <source>
        <dbReference type="EMBL" id="EDR21700.1"/>
    </source>
</evidence>
<dbReference type="eggNOG" id="ENOG502RF98">
    <property type="taxonomic scope" value="Eukaryota"/>
</dbReference>
<dbReference type="OrthoDB" id="27421at2759"/>